<gene>
    <name evidence="2" type="ORF">D7V88_41095</name>
</gene>
<dbReference type="Proteomes" id="UP000268094">
    <property type="component" value="Unassembled WGS sequence"/>
</dbReference>
<evidence type="ECO:0000313" key="3">
    <source>
        <dbReference type="Proteomes" id="UP000268094"/>
    </source>
</evidence>
<feature type="compositionally biased region" description="Low complexity" evidence="1">
    <location>
        <begin position="1"/>
        <end position="27"/>
    </location>
</feature>
<organism evidence="2 3">
    <name type="scientific">Corallococcus terminator</name>
    <dbReference type="NCBI Taxonomy" id="2316733"/>
    <lineage>
        <taxon>Bacteria</taxon>
        <taxon>Pseudomonadati</taxon>
        <taxon>Myxococcota</taxon>
        <taxon>Myxococcia</taxon>
        <taxon>Myxococcales</taxon>
        <taxon>Cystobacterineae</taxon>
        <taxon>Myxococcaceae</taxon>
        <taxon>Corallococcus</taxon>
    </lineage>
</organism>
<feature type="region of interest" description="Disordered" evidence="1">
    <location>
        <begin position="1"/>
        <end position="48"/>
    </location>
</feature>
<keyword evidence="3" id="KW-1185">Reference proteome</keyword>
<comment type="caution">
    <text evidence="2">The sequence shown here is derived from an EMBL/GenBank/DDBJ whole genome shotgun (WGS) entry which is preliminary data.</text>
</comment>
<evidence type="ECO:0000256" key="1">
    <source>
        <dbReference type="SAM" id="MobiDB-lite"/>
    </source>
</evidence>
<accession>A0A3A8HNL9</accession>
<evidence type="ECO:0000313" key="2">
    <source>
        <dbReference type="EMBL" id="RKG67461.1"/>
    </source>
</evidence>
<sequence length="70" mass="7152">MMSRSGPVPTPTRPGTRVLLSSRSSTSEACGSTAAPRYTTGVGPEAPEGKVAEALTRRVEHSPGLSPGTD</sequence>
<reference evidence="3" key="1">
    <citation type="submission" date="2018-09" db="EMBL/GenBank/DDBJ databases">
        <authorList>
            <person name="Livingstone P.G."/>
            <person name="Whitworth D.E."/>
        </authorList>
    </citation>
    <scope>NUCLEOTIDE SEQUENCE [LARGE SCALE GENOMIC DNA]</scope>
    <source>
        <strain evidence="3">CA054A</strain>
    </source>
</reference>
<name>A0A3A8HNL9_9BACT</name>
<dbReference type="AlphaFoldDB" id="A0A3A8HNL9"/>
<feature type="non-terminal residue" evidence="2">
    <location>
        <position position="70"/>
    </location>
</feature>
<proteinExistence type="predicted"/>
<protein>
    <submittedName>
        <fullName evidence="2">Uncharacterized protein</fullName>
    </submittedName>
</protein>
<dbReference type="EMBL" id="RAVZ01000643">
    <property type="protein sequence ID" value="RKG67461.1"/>
    <property type="molecule type" value="Genomic_DNA"/>
</dbReference>